<sequence length="281" mass="30446">MKEAQKGAWLSIGSYLLLAIAKLVSGFWAHSEAVSADGLNNVTDILLSIAILIGLKVSLQPADEDHHYGHKKAETVATLVAASFMVLVGLEVWIRAVTTIGNPETIAIHPVALWISLLSALVMLMVSFYNSRLSKKTGSGALAAAAKDNRSDAWVSIGAVIGIVGTWIGYPWLDAVSAVVIGFLIIRTGWEVAKPAILCLMDGVDQSSLQGMLDEVSRIDQVQKVIHFRARSHGSCYHIEVTIGVDPHLSVLKSHEVTEKVEEQLLQNKQIEHVHVHVEPS</sequence>
<evidence type="ECO:0000256" key="7">
    <source>
        <dbReference type="SAM" id="Phobius"/>
    </source>
</evidence>
<dbReference type="InterPro" id="IPR027470">
    <property type="entry name" value="Cation_efflux_CTD"/>
</dbReference>
<evidence type="ECO:0000256" key="2">
    <source>
        <dbReference type="ARBA" id="ARBA00008114"/>
    </source>
</evidence>
<accession>A0AAJ1WTH5</accession>
<evidence type="ECO:0000256" key="3">
    <source>
        <dbReference type="ARBA" id="ARBA00022448"/>
    </source>
</evidence>
<feature type="transmembrane region" description="Helical" evidence="7">
    <location>
        <begin position="76"/>
        <end position="94"/>
    </location>
</feature>
<evidence type="ECO:0000256" key="6">
    <source>
        <dbReference type="ARBA" id="ARBA00023136"/>
    </source>
</evidence>
<dbReference type="InterPro" id="IPR036837">
    <property type="entry name" value="Cation_efflux_CTD_sf"/>
</dbReference>
<dbReference type="GO" id="GO:0016020">
    <property type="term" value="C:membrane"/>
    <property type="evidence" value="ECO:0007669"/>
    <property type="project" value="UniProtKB-SubCell"/>
</dbReference>
<protein>
    <submittedName>
        <fullName evidence="10">Cation diffusion facilitator family transporter</fullName>
    </submittedName>
</protein>
<feature type="transmembrane region" description="Helical" evidence="7">
    <location>
        <begin position="34"/>
        <end position="55"/>
    </location>
</feature>
<dbReference type="SUPFAM" id="SSF161111">
    <property type="entry name" value="Cation efflux protein transmembrane domain-like"/>
    <property type="match status" value="1"/>
</dbReference>
<dbReference type="Gene3D" id="3.30.70.1350">
    <property type="entry name" value="Cation efflux protein, cytoplasmic domain"/>
    <property type="match status" value="1"/>
</dbReference>
<reference evidence="10 11" key="1">
    <citation type="submission" date="2023-07" db="EMBL/GenBank/DDBJ databases">
        <title>Genomic Encyclopedia of Type Strains, Phase IV (KMG-IV): sequencing the most valuable type-strain genomes for metagenomic binning, comparative biology and taxonomic classification.</title>
        <authorList>
            <person name="Goeker M."/>
        </authorList>
    </citation>
    <scope>NUCLEOTIDE SEQUENCE [LARGE SCALE GENOMIC DNA]</scope>
    <source>
        <strain evidence="10 11">DSM 46876</strain>
    </source>
</reference>
<feature type="transmembrane region" description="Helical" evidence="7">
    <location>
        <begin position="106"/>
        <end position="130"/>
    </location>
</feature>
<dbReference type="InterPro" id="IPR050291">
    <property type="entry name" value="CDF_Transporter"/>
</dbReference>
<dbReference type="Proteomes" id="UP001238450">
    <property type="component" value="Unassembled WGS sequence"/>
</dbReference>
<comment type="caution">
    <text evidence="10">The sequence shown here is derived from an EMBL/GenBank/DDBJ whole genome shotgun (WGS) entry which is preliminary data.</text>
</comment>
<dbReference type="SUPFAM" id="SSF160240">
    <property type="entry name" value="Cation efflux protein cytoplasmic domain-like"/>
    <property type="match status" value="1"/>
</dbReference>
<evidence type="ECO:0000256" key="4">
    <source>
        <dbReference type="ARBA" id="ARBA00022692"/>
    </source>
</evidence>
<dbReference type="Gene3D" id="1.20.1510.10">
    <property type="entry name" value="Cation efflux protein transmembrane domain"/>
    <property type="match status" value="1"/>
</dbReference>
<feature type="domain" description="Cation efflux protein transmembrane" evidence="8">
    <location>
        <begin position="9"/>
        <end position="201"/>
    </location>
</feature>
<evidence type="ECO:0000259" key="8">
    <source>
        <dbReference type="Pfam" id="PF01545"/>
    </source>
</evidence>
<dbReference type="PANTHER" id="PTHR43840:SF50">
    <property type="entry name" value="MANGANESE EFFLUX SYSTEM PROTEIN MNES"/>
    <property type="match status" value="1"/>
</dbReference>
<keyword evidence="11" id="KW-1185">Reference proteome</keyword>
<evidence type="ECO:0000256" key="1">
    <source>
        <dbReference type="ARBA" id="ARBA00004141"/>
    </source>
</evidence>
<dbReference type="Pfam" id="PF16916">
    <property type="entry name" value="ZT_dimer"/>
    <property type="match status" value="1"/>
</dbReference>
<evidence type="ECO:0000313" key="10">
    <source>
        <dbReference type="EMBL" id="MDQ0418403.1"/>
    </source>
</evidence>
<dbReference type="InterPro" id="IPR027469">
    <property type="entry name" value="Cation_efflux_TMD_sf"/>
</dbReference>
<dbReference type="FunFam" id="1.20.1510.10:FF:000006">
    <property type="entry name" value="Divalent cation efflux transporter"/>
    <property type="match status" value="1"/>
</dbReference>
<organism evidence="10 11">
    <name type="scientific">Croceifilum oryzae</name>
    <dbReference type="NCBI Taxonomy" id="1553429"/>
    <lineage>
        <taxon>Bacteria</taxon>
        <taxon>Bacillati</taxon>
        <taxon>Bacillota</taxon>
        <taxon>Bacilli</taxon>
        <taxon>Bacillales</taxon>
        <taxon>Thermoactinomycetaceae</taxon>
        <taxon>Croceifilum</taxon>
    </lineage>
</organism>
<keyword evidence="6 7" id="KW-0472">Membrane</keyword>
<keyword evidence="3" id="KW-0813">Transport</keyword>
<dbReference type="RefSeq" id="WP_307254093.1">
    <property type="nucleotide sequence ID" value="NZ_JAUSUV010000012.1"/>
</dbReference>
<feature type="transmembrane region" description="Helical" evidence="7">
    <location>
        <begin position="151"/>
        <end position="170"/>
    </location>
</feature>
<dbReference type="EMBL" id="JAUSUV010000012">
    <property type="protein sequence ID" value="MDQ0418403.1"/>
    <property type="molecule type" value="Genomic_DNA"/>
</dbReference>
<gene>
    <name evidence="10" type="ORF">J2Z48_002595</name>
</gene>
<keyword evidence="4 7" id="KW-0812">Transmembrane</keyword>
<dbReference type="GO" id="GO:0008324">
    <property type="term" value="F:monoatomic cation transmembrane transporter activity"/>
    <property type="evidence" value="ECO:0007669"/>
    <property type="project" value="InterPro"/>
</dbReference>
<evidence type="ECO:0000256" key="5">
    <source>
        <dbReference type="ARBA" id="ARBA00022989"/>
    </source>
</evidence>
<dbReference type="InterPro" id="IPR002524">
    <property type="entry name" value="Cation_efflux"/>
</dbReference>
<comment type="subcellular location">
    <subcellularLocation>
        <location evidence="1">Membrane</location>
        <topology evidence="1">Multi-pass membrane protein</topology>
    </subcellularLocation>
</comment>
<dbReference type="NCBIfam" id="TIGR01297">
    <property type="entry name" value="CDF"/>
    <property type="match status" value="1"/>
</dbReference>
<dbReference type="InterPro" id="IPR058533">
    <property type="entry name" value="Cation_efflux_TM"/>
</dbReference>
<evidence type="ECO:0000313" key="11">
    <source>
        <dbReference type="Proteomes" id="UP001238450"/>
    </source>
</evidence>
<dbReference type="PANTHER" id="PTHR43840">
    <property type="entry name" value="MITOCHONDRIAL METAL TRANSPORTER 1-RELATED"/>
    <property type="match status" value="1"/>
</dbReference>
<comment type="similarity">
    <text evidence="2">Belongs to the cation diffusion facilitator (CDF) transporter (TC 2.A.4) family.</text>
</comment>
<dbReference type="AlphaFoldDB" id="A0AAJ1WTH5"/>
<name>A0AAJ1WTH5_9BACL</name>
<dbReference type="Pfam" id="PF01545">
    <property type="entry name" value="Cation_efflux"/>
    <property type="match status" value="1"/>
</dbReference>
<evidence type="ECO:0000259" key="9">
    <source>
        <dbReference type="Pfam" id="PF16916"/>
    </source>
</evidence>
<feature type="transmembrane region" description="Helical" evidence="7">
    <location>
        <begin position="7"/>
        <end position="28"/>
    </location>
</feature>
<feature type="domain" description="Cation efflux protein cytoplasmic" evidence="9">
    <location>
        <begin position="210"/>
        <end position="280"/>
    </location>
</feature>
<keyword evidence="5 7" id="KW-1133">Transmembrane helix</keyword>
<proteinExistence type="inferred from homology"/>